<proteinExistence type="predicted"/>
<evidence type="ECO:0000313" key="2">
    <source>
        <dbReference type="EMBL" id="CAA6809474.1"/>
    </source>
</evidence>
<organism evidence="2">
    <name type="scientific">uncultured Thiotrichaceae bacterium</name>
    <dbReference type="NCBI Taxonomy" id="298394"/>
    <lineage>
        <taxon>Bacteria</taxon>
        <taxon>Pseudomonadati</taxon>
        <taxon>Pseudomonadota</taxon>
        <taxon>Gammaproteobacteria</taxon>
        <taxon>Thiotrichales</taxon>
        <taxon>Thiotrichaceae</taxon>
        <taxon>environmental samples</taxon>
    </lineage>
</organism>
<dbReference type="EMBL" id="CACVAY010000039">
    <property type="protein sequence ID" value="CAA6809474.1"/>
    <property type="molecule type" value="Genomic_DNA"/>
</dbReference>
<feature type="compositionally biased region" description="Polar residues" evidence="1">
    <location>
        <begin position="117"/>
        <end position="131"/>
    </location>
</feature>
<protein>
    <submittedName>
        <fullName evidence="2">Uncharacterized protein</fullName>
    </submittedName>
</protein>
<gene>
    <name evidence="2" type="ORF">HELGO_WM12958</name>
</gene>
<feature type="region of interest" description="Disordered" evidence="1">
    <location>
        <begin position="117"/>
        <end position="161"/>
    </location>
</feature>
<sequence>MSNQQSPLKLYLLDINSQNKAILEFFVAGAGREFYTLVNNIDHAEVFITDFDFPDARQNWEELNLGGKPSLILAMTDPEVSEGEWLSKPMTSDALIDAAKKYMPRVNELRQSDKDVNQSISNKNVTSQSAPLSHHRIGSRVASSSPPFGASRAMPDVATSTPATPATVLPQEMVGLQGRPLVNVDEGGAITLERPLEKTDSPSEVFEEAKETATEALAVADNSVSESVSLLKGDTGSAELSKANAFASLNKKEIPTTFESVEGDQEVSLTEEEILDEQRRHSPVYTRDKLSPEQARVRWQELCGSRASYMRSELKDIRNTGYNRESHLQGSLIAALRLSKQTQQVVQMKYEPYKFFVIYEDSLIVSPLDPKAPEFTMLCSNAVRPGQINLHILDSVQSKEMLDSLEKNREFAFELESFIWTTCLVSSQGRLPTDFESENQYLLKHWPNFTRMENFPFAMRIAALWHYEPNRLCDVAEKLEIPQRYIIAFFNAAMGLSLFEQDLDKVQSKLIEPPKKKRSGIIARLFSRLAGGMSNT</sequence>
<reference evidence="2" key="1">
    <citation type="submission" date="2020-01" db="EMBL/GenBank/DDBJ databases">
        <authorList>
            <person name="Meier V. D."/>
            <person name="Meier V D."/>
        </authorList>
    </citation>
    <scope>NUCLEOTIDE SEQUENCE</scope>
    <source>
        <strain evidence="2">HLG_WM_MAG_07</strain>
    </source>
</reference>
<evidence type="ECO:0000256" key="1">
    <source>
        <dbReference type="SAM" id="MobiDB-lite"/>
    </source>
</evidence>
<dbReference type="AlphaFoldDB" id="A0A6S6STM8"/>
<name>A0A6S6STM8_9GAMM</name>
<accession>A0A6S6STM8</accession>